<dbReference type="Proteomes" id="UP001432209">
    <property type="component" value="Chromosome"/>
</dbReference>
<dbReference type="RefSeq" id="WP_329078332.1">
    <property type="nucleotide sequence ID" value="NZ_CP109495.1"/>
</dbReference>
<protein>
    <submittedName>
        <fullName evidence="1">Uncharacterized protein</fullName>
    </submittedName>
</protein>
<gene>
    <name evidence="1" type="ORF">OG442_25730</name>
</gene>
<name>A0ABZ2AAZ6_STRNV</name>
<sequence>MSDVESSNKPCRTCRMTFPRTVLYWHRDAVCADGLKLQCRTCANKEARRRYETRSAQVCERLQERRAERVEYFATQPQWKAA</sequence>
<keyword evidence="2" id="KW-1185">Reference proteome</keyword>
<evidence type="ECO:0000313" key="2">
    <source>
        <dbReference type="Proteomes" id="UP001432209"/>
    </source>
</evidence>
<accession>A0ABZ2AAZ6</accession>
<organism evidence="1 2">
    <name type="scientific">Streptomyces niveus</name>
    <name type="common">Streptomyces spheroides</name>
    <dbReference type="NCBI Taxonomy" id="193462"/>
    <lineage>
        <taxon>Bacteria</taxon>
        <taxon>Bacillati</taxon>
        <taxon>Actinomycetota</taxon>
        <taxon>Actinomycetes</taxon>
        <taxon>Kitasatosporales</taxon>
        <taxon>Streptomycetaceae</taxon>
        <taxon>Streptomyces</taxon>
    </lineage>
</organism>
<dbReference type="EMBL" id="CP109495">
    <property type="protein sequence ID" value="WUX54679.1"/>
    <property type="molecule type" value="Genomic_DNA"/>
</dbReference>
<proteinExistence type="predicted"/>
<reference evidence="1" key="1">
    <citation type="submission" date="2022-10" db="EMBL/GenBank/DDBJ databases">
        <title>The complete genomes of actinobacterial strains from the NBC collection.</title>
        <authorList>
            <person name="Joergensen T.S."/>
            <person name="Alvarez Arevalo M."/>
            <person name="Sterndorff E.B."/>
            <person name="Faurdal D."/>
            <person name="Vuksanovic O."/>
            <person name="Mourched A.-S."/>
            <person name="Charusanti P."/>
            <person name="Shaw S."/>
            <person name="Blin K."/>
            <person name="Weber T."/>
        </authorList>
    </citation>
    <scope>NUCLEOTIDE SEQUENCE</scope>
    <source>
        <strain evidence="1">NBC_01432</strain>
    </source>
</reference>
<evidence type="ECO:0000313" key="1">
    <source>
        <dbReference type="EMBL" id="WUX54679.1"/>
    </source>
</evidence>